<dbReference type="Proteomes" id="UP001239782">
    <property type="component" value="Chromosome"/>
</dbReference>
<sequence length="116" mass="13032">MKALIIIVSTILLMTGIFLLPNSEKTACTTHPISHQGDYAFEYHQCTDDNRYALILKSSNTQVTLYQSTQPISNFSEIATWVNPTQLSIDNTQLVRSDMAAPRVSQFEQVSITYSN</sequence>
<protein>
    <submittedName>
        <fullName evidence="1">Uncharacterized protein</fullName>
    </submittedName>
</protein>
<keyword evidence="2" id="KW-1185">Reference proteome</keyword>
<organism evidence="1 2">
    <name type="scientific">Pleionea litopenaei</name>
    <dbReference type="NCBI Taxonomy" id="3070815"/>
    <lineage>
        <taxon>Bacteria</taxon>
        <taxon>Pseudomonadati</taxon>
        <taxon>Pseudomonadota</taxon>
        <taxon>Gammaproteobacteria</taxon>
        <taxon>Oceanospirillales</taxon>
        <taxon>Pleioneaceae</taxon>
        <taxon>Pleionea</taxon>
    </lineage>
</organism>
<dbReference type="RefSeq" id="WP_309201213.1">
    <property type="nucleotide sequence ID" value="NZ_CP133548.1"/>
</dbReference>
<accession>A0AA51X5G4</accession>
<proteinExistence type="predicted"/>
<evidence type="ECO:0000313" key="1">
    <source>
        <dbReference type="EMBL" id="WMS86062.1"/>
    </source>
</evidence>
<name>A0AA51X5G4_9GAMM</name>
<gene>
    <name evidence="1" type="ORF">Q9312_12625</name>
</gene>
<dbReference type="AlphaFoldDB" id="A0AA51X5G4"/>
<dbReference type="EMBL" id="CP133548">
    <property type="protein sequence ID" value="WMS86062.1"/>
    <property type="molecule type" value="Genomic_DNA"/>
</dbReference>
<dbReference type="KEGG" id="plei:Q9312_12625"/>
<reference evidence="1 2" key="1">
    <citation type="submission" date="2023-08" db="EMBL/GenBank/DDBJ databases">
        <title>Pleionea litopenaei sp. nov., isolated from stomach of juvenile Litopenaeus vannamei.</title>
        <authorList>
            <person name="Rho A.M."/>
            <person name="Hwang C.Y."/>
        </authorList>
    </citation>
    <scope>NUCLEOTIDE SEQUENCE [LARGE SCALE GENOMIC DNA]</scope>
    <source>
        <strain evidence="1 2">HL-JVS1</strain>
    </source>
</reference>
<evidence type="ECO:0000313" key="2">
    <source>
        <dbReference type="Proteomes" id="UP001239782"/>
    </source>
</evidence>